<protein>
    <submittedName>
        <fullName evidence="4">Transposon Tf2-9 polyprotein</fullName>
    </submittedName>
</protein>
<evidence type="ECO:0000313" key="4">
    <source>
        <dbReference type="EMBL" id="JAP39888.1"/>
    </source>
</evidence>
<feature type="signal peptide" evidence="2">
    <location>
        <begin position="1"/>
        <end position="20"/>
    </location>
</feature>
<keyword evidence="2" id="KW-0732">Signal</keyword>
<dbReference type="Pfam" id="PF17919">
    <property type="entry name" value="RT_RNaseH_2"/>
    <property type="match status" value="1"/>
</dbReference>
<dbReference type="EMBL" id="GEEE01023337">
    <property type="protein sequence ID" value="JAP39888.1"/>
    <property type="molecule type" value="Transcribed_RNA"/>
</dbReference>
<dbReference type="AlphaFoldDB" id="A0A0X3NJL1"/>
<evidence type="ECO:0000256" key="2">
    <source>
        <dbReference type="SAM" id="SignalP"/>
    </source>
</evidence>
<dbReference type="PANTHER" id="PTHR37984">
    <property type="entry name" value="PROTEIN CBG26694"/>
    <property type="match status" value="1"/>
</dbReference>
<evidence type="ECO:0000259" key="3">
    <source>
        <dbReference type="Pfam" id="PF17919"/>
    </source>
</evidence>
<dbReference type="InterPro" id="IPR050951">
    <property type="entry name" value="Retrovirus_Pol_polyprotein"/>
</dbReference>
<dbReference type="InterPro" id="IPR041577">
    <property type="entry name" value="RT_RNaseH_2"/>
</dbReference>
<feature type="chain" id="PRO_5007050615" evidence="2">
    <location>
        <begin position="21"/>
        <end position="107"/>
    </location>
</feature>
<sequence>MKTGLSSCLLLTLFNSNVKIIVVADASNCEVSAVNSRLFPDNTEKARSLSCMKRNYGQIAKEALAIVRALKNFHFTLLLDPKPLLTLFGSKKNKACMCTSKILFSIG</sequence>
<accession>A0A0X3NJL1</accession>
<organism evidence="4">
    <name type="scientific">Schistocephalus solidus</name>
    <name type="common">Tapeworm</name>
    <dbReference type="NCBI Taxonomy" id="70667"/>
    <lineage>
        <taxon>Eukaryota</taxon>
        <taxon>Metazoa</taxon>
        <taxon>Spiralia</taxon>
        <taxon>Lophotrochozoa</taxon>
        <taxon>Platyhelminthes</taxon>
        <taxon>Cestoda</taxon>
        <taxon>Eucestoda</taxon>
        <taxon>Diphyllobothriidea</taxon>
        <taxon>Diphyllobothriidae</taxon>
        <taxon>Schistocephalus</taxon>
    </lineage>
</organism>
<dbReference type="InterPro" id="IPR043502">
    <property type="entry name" value="DNA/RNA_pol_sf"/>
</dbReference>
<dbReference type="GO" id="GO:0003824">
    <property type="term" value="F:catalytic activity"/>
    <property type="evidence" value="ECO:0007669"/>
    <property type="project" value="UniProtKB-KW"/>
</dbReference>
<evidence type="ECO:0000256" key="1">
    <source>
        <dbReference type="ARBA" id="ARBA00023268"/>
    </source>
</evidence>
<reference evidence="4" key="1">
    <citation type="submission" date="2016-01" db="EMBL/GenBank/DDBJ databases">
        <title>Reference transcriptome for the parasite Schistocephalus solidus: insights into the molecular evolution of parasitism.</title>
        <authorList>
            <person name="Hebert F.O."/>
            <person name="Grambauer S."/>
            <person name="Barber I."/>
            <person name="Landry C.R."/>
            <person name="Aubin-Horth N."/>
        </authorList>
    </citation>
    <scope>NUCLEOTIDE SEQUENCE</scope>
</reference>
<proteinExistence type="predicted"/>
<keyword evidence="1" id="KW-0511">Multifunctional enzyme</keyword>
<dbReference type="SUPFAM" id="SSF56672">
    <property type="entry name" value="DNA/RNA polymerases"/>
    <property type="match status" value="1"/>
</dbReference>
<gene>
    <name evidence="4" type="primary">TF29</name>
    <name evidence="4" type="ORF">TR125054</name>
</gene>
<dbReference type="PANTHER" id="PTHR37984:SF5">
    <property type="entry name" value="PROTEIN NYNRIN-LIKE"/>
    <property type="match status" value="1"/>
</dbReference>
<feature type="domain" description="Reverse transcriptase/retrotransposon-derived protein RNase H-like" evidence="3">
    <location>
        <begin position="2"/>
        <end position="78"/>
    </location>
</feature>
<name>A0A0X3NJL1_SCHSO</name>